<protein>
    <submittedName>
        <fullName evidence="1">Uncharacterized protein</fullName>
    </submittedName>
</protein>
<accession>A0AAU9SGL8</accession>
<dbReference type="Proteomes" id="UP000836841">
    <property type="component" value="Chromosome 5"/>
</dbReference>
<name>A0AAU9SGL8_THLAR</name>
<organism evidence="1 2">
    <name type="scientific">Thlaspi arvense</name>
    <name type="common">Field penny-cress</name>
    <dbReference type="NCBI Taxonomy" id="13288"/>
    <lineage>
        <taxon>Eukaryota</taxon>
        <taxon>Viridiplantae</taxon>
        <taxon>Streptophyta</taxon>
        <taxon>Embryophyta</taxon>
        <taxon>Tracheophyta</taxon>
        <taxon>Spermatophyta</taxon>
        <taxon>Magnoliopsida</taxon>
        <taxon>eudicotyledons</taxon>
        <taxon>Gunneridae</taxon>
        <taxon>Pentapetalae</taxon>
        <taxon>rosids</taxon>
        <taxon>malvids</taxon>
        <taxon>Brassicales</taxon>
        <taxon>Brassicaceae</taxon>
        <taxon>Thlaspideae</taxon>
        <taxon>Thlaspi</taxon>
    </lineage>
</organism>
<evidence type="ECO:0000313" key="1">
    <source>
        <dbReference type="EMBL" id="CAH2064490.1"/>
    </source>
</evidence>
<reference evidence="1 2" key="1">
    <citation type="submission" date="2022-03" db="EMBL/GenBank/DDBJ databases">
        <authorList>
            <person name="Nunn A."/>
            <person name="Chopra R."/>
            <person name="Nunn A."/>
            <person name="Contreras Garrido A."/>
        </authorList>
    </citation>
    <scope>NUCLEOTIDE SEQUENCE [LARGE SCALE GENOMIC DNA]</scope>
</reference>
<dbReference type="AlphaFoldDB" id="A0AAU9SGL8"/>
<dbReference type="EMBL" id="OU466861">
    <property type="protein sequence ID" value="CAH2064490.1"/>
    <property type="molecule type" value="Genomic_DNA"/>
</dbReference>
<gene>
    <name evidence="1" type="ORF">TAV2_LOCUS17618</name>
</gene>
<evidence type="ECO:0000313" key="2">
    <source>
        <dbReference type="Proteomes" id="UP000836841"/>
    </source>
</evidence>
<sequence length="74" mass="8642">MQMTTCFCFCFVKFQVNYKIYILMPGHNDLGRPKFSDSANTLSHFFIKKSSTILTLSLNLLTRNFPLIYQKTSH</sequence>
<proteinExistence type="predicted"/>
<keyword evidence="2" id="KW-1185">Reference proteome</keyword>